<evidence type="ECO:0000256" key="6">
    <source>
        <dbReference type="ARBA" id="ARBA00023121"/>
    </source>
</evidence>
<gene>
    <name evidence="10" type="ORF">CcCBS67573_g02468</name>
</gene>
<comment type="caution">
    <text evidence="10">The sequence shown here is derived from an EMBL/GenBank/DDBJ whole genome shotgun (WGS) entry which is preliminary data.</text>
</comment>
<accession>A0A507FIY0</accession>
<dbReference type="InterPro" id="IPR012762">
    <property type="entry name" value="Ubiq_biosynth_COQ9"/>
</dbReference>
<dbReference type="InterPro" id="IPR013718">
    <property type="entry name" value="COQ9_C"/>
</dbReference>
<dbReference type="UniPathway" id="UPA00232"/>
<keyword evidence="4 8" id="KW-0831">Ubiquinone biosynthesis</keyword>
<proteinExistence type="inferred from homology"/>
<evidence type="ECO:0000256" key="8">
    <source>
        <dbReference type="RuleBase" id="RU366063"/>
    </source>
</evidence>
<evidence type="ECO:0000256" key="3">
    <source>
        <dbReference type="ARBA" id="ARBA00010766"/>
    </source>
</evidence>
<dbReference type="Pfam" id="PF08511">
    <property type="entry name" value="COQ9"/>
    <property type="match status" value="1"/>
</dbReference>
<evidence type="ECO:0000259" key="9">
    <source>
        <dbReference type="Pfam" id="PF08511"/>
    </source>
</evidence>
<dbReference type="GO" id="GO:0005743">
    <property type="term" value="C:mitochondrial inner membrane"/>
    <property type="evidence" value="ECO:0007669"/>
    <property type="project" value="TreeGrafter"/>
</dbReference>
<protein>
    <recommendedName>
        <fullName evidence="8">Ubiquinone biosynthesis protein</fullName>
    </recommendedName>
</protein>
<comment type="function">
    <text evidence="8">Membrane-associated protein that warps the membrane surface to access and bind aromatic isoprenes with high specificity, including ubiquinone (CoQ) isoprene intermediates and presents them directly to Coq7, therefore facilitating the Coq7-mediated hydroxylase step. Participates in the biosynthesis of coenzyme Q, also named ubiquinone, an essential lipid-soluble electron transporter for aerobic cellular respiration.</text>
</comment>
<dbReference type="Proteomes" id="UP000320333">
    <property type="component" value="Unassembled WGS sequence"/>
</dbReference>
<dbReference type="FunFam" id="1.10.357.10:FF:000004">
    <property type="entry name" value="Ubiquinone biosynthesis protein COQ9, mitochondrial"/>
    <property type="match status" value="1"/>
</dbReference>
<evidence type="ECO:0000256" key="5">
    <source>
        <dbReference type="ARBA" id="ARBA00022946"/>
    </source>
</evidence>
<organism evidence="10 11">
    <name type="scientific">Chytriomyces confervae</name>
    <dbReference type="NCBI Taxonomy" id="246404"/>
    <lineage>
        <taxon>Eukaryota</taxon>
        <taxon>Fungi</taxon>
        <taxon>Fungi incertae sedis</taxon>
        <taxon>Chytridiomycota</taxon>
        <taxon>Chytridiomycota incertae sedis</taxon>
        <taxon>Chytridiomycetes</taxon>
        <taxon>Chytridiales</taxon>
        <taxon>Chytriomycetaceae</taxon>
        <taxon>Chytriomyces</taxon>
    </lineage>
</organism>
<feature type="domain" description="COQ9 C-terminal" evidence="9">
    <location>
        <begin position="189"/>
        <end position="256"/>
    </location>
</feature>
<evidence type="ECO:0000313" key="11">
    <source>
        <dbReference type="Proteomes" id="UP000320333"/>
    </source>
</evidence>
<keyword evidence="6 8" id="KW-0446">Lipid-binding</keyword>
<keyword evidence="7 8" id="KW-0496">Mitochondrion</keyword>
<dbReference type="AlphaFoldDB" id="A0A507FIY0"/>
<comment type="pathway">
    <text evidence="2 8">Cofactor biosynthesis; ubiquinone biosynthesis.</text>
</comment>
<dbReference type="GO" id="GO:0008289">
    <property type="term" value="F:lipid binding"/>
    <property type="evidence" value="ECO:0007669"/>
    <property type="project" value="UniProtKB-UniRule"/>
</dbReference>
<evidence type="ECO:0000256" key="2">
    <source>
        <dbReference type="ARBA" id="ARBA00004749"/>
    </source>
</evidence>
<keyword evidence="11" id="KW-1185">Reference proteome</keyword>
<evidence type="ECO:0000256" key="4">
    <source>
        <dbReference type="ARBA" id="ARBA00022688"/>
    </source>
</evidence>
<dbReference type="GO" id="GO:0006744">
    <property type="term" value="P:ubiquinone biosynthetic process"/>
    <property type="evidence" value="ECO:0007669"/>
    <property type="project" value="UniProtKB-UniRule"/>
</dbReference>
<comment type="subcellular location">
    <subcellularLocation>
        <location evidence="1 8">Mitochondrion</location>
    </subcellularLocation>
</comment>
<dbReference type="STRING" id="246404.A0A507FIY0"/>
<dbReference type="EMBL" id="QEAP01000052">
    <property type="protein sequence ID" value="TPX76253.1"/>
    <property type="molecule type" value="Genomic_DNA"/>
</dbReference>
<sequence>MKLSRAAFQQPLSSLRILPSATAVTFPRTVANGSAVRSIATTIISRSTPPASSPPDVSRIAFSASNAIPDDSHAHSPTAISKNALLARALLHVPSKGFTNAAIVEACADLNLSHMAAGLCQRGPVELVDFFVADTTWAVAAQMADMDMSTMRIPQKIRTGVLLRIDRLKPVIQHWPDALALMAMPQNAPYALKNLGHIVDEIWFAAGDRSTDLNWYSKRTLLAGVYTSTELFMCQDKSPNFAETEKFLDRRLQDVAFIGRTTNEVSNMVQFGVKSALGVLASRGFRV</sequence>
<comment type="similarity">
    <text evidence="3 8">Belongs to the COQ9 family.</text>
</comment>
<name>A0A507FIY0_9FUNG</name>
<dbReference type="OrthoDB" id="619536at2759"/>
<dbReference type="Gene3D" id="1.10.357.10">
    <property type="entry name" value="Tetracycline Repressor, domain 2"/>
    <property type="match status" value="1"/>
</dbReference>
<evidence type="ECO:0000256" key="1">
    <source>
        <dbReference type="ARBA" id="ARBA00004173"/>
    </source>
</evidence>
<keyword evidence="5" id="KW-0809">Transit peptide</keyword>
<dbReference type="PANTHER" id="PTHR21427:SF19">
    <property type="entry name" value="UBIQUINONE BIOSYNTHESIS PROTEIN COQ9, MITOCHONDRIAL"/>
    <property type="match status" value="1"/>
</dbReference>
<evidence type="ECO:0000256" key="7">
    <source>
        <dbReference type="ARBA" id="ARBA00023128"/>
    </source>
</evidence>
<dbReference type="PANTHER" id="PTHR21427">
    <property type="entry name" value="UBIQUINONE BIOSYNTHESIS PROTEIN COQ9, MITOCHONDRIAL"/>
    <property type="match status" value="1"/>
</dbReference>
<evidence type="ECO:0000313" key="10">
    <source>
        <dbReference type="EMBL" id="TPX76253.1"/>
    </source>
</evidence>
<reference evidence="10 11" key="1">
    <citation type="journal article" date="2019" name="Sci. Rep.">
        <title>Comparative genomics of chytrid fungi reveal insights into the obligate biotrophic and pathogenic lifestyle of Synchytrium endobioticum.</title>
        <authorList>
            <person name="van de Vossenberg B.T.L.H."/>
            <person name="Warris S."/>
            <person name="Nguyen H.D.T."/>
            <person name="van Gent-Pelzer M.P.E."/>
            <person name="Joly D.L."/>
            <person name="van de Geest H.C."/>
            <person name="Bonants P.J.M."/>
            <person name="Smith D.S."/>
            <person name="Levesque C.A."/>
            <person name="van der Lee T.A.J."/>
        </authorList>
    </citation>
    <scope>NUCLEOTIDE SEQUENCE [LARGE SCALE GENOMIC DNA]</scope>
    <source>
        <strain evidence="10 11">CBS 675.73</strain>
    </source>
</reference>
<dbReference type="NCBIfam" id="TIGR02396">
    <property type="entry name" value="diverge_rpsU"/>
    <property type="match status" value="1"/>
</dbReference>